<dbReference type="HOGENOM" id="CLU_1647910_0_0_1"/>
<dbReference type="InterPro" id="IPR045579">
    <property type="entry name" value="AGK_C"/>
</dbReference>
<sequence>MELGDYPSINRKVLFLHARILEECQMIEAENIPITSSASMYWYMGGLKERFTFLRFVMKSWPPLVQGQLTYSLPCEGCSKCYVAPPKIQWKWWHMLFPPRQEVVTKDYSDVINESCGEVNEVTVSSLEFVAETCNCTDPYREKEKRDIEITMEKDNYSRTDFISEGTKNRGFALTKNNLKRCKFKSNFFHTNLDFSSVLDV</sequence>
<organism evidence="2">
    <name type="scientific">Capitella teleta</name>
    <name type="common">Polychaete worm</name>
    <dbReference type="NCBI Taxonomy" id="283909"/>
    <lineage>
        <taxon>Eukaryota</taxon>
        <taxon>Metazoa</taxon>
        <taxon>Spiralia</taxon>
        <taxon>Lophotrochozoa</taxon>
        <taxon>Annelida</taxon>
        <taxon>Polychaeta</taxon>
        <taxon>Sedentaria</taxon>
        <taxon>Scolecida</taxon>
        <taxon>Capitellidae</taxon>
        <taxon>Capitella</taxon>
    </lineage>
</organism>
<dbReference type="Proteomes" id="UP000014760">
    <property type="component" value="Unassembled WGS sequence"/>
</dbReference>
<name>R7TN94_CAPTE</name>
<dbReference type="Pfam" id="PF19712">
    <property type="entry name" value="AGK_C"/>
    <property type="match status" value="1"/>
</dbReference>
<evidence type="ECO:0000259" key="1">
    <source>
        <dbReference type="Pfam" id="PF19712"/>
    </source>
</evidence>
<dbReference type="OrthoDB" id="9979394at2759"/>
<dbReference type="EMBL" id="KB309238">
    <property type="protein sequence ID" value="ELT95012.1"/>
    <property type="molecule type" value="Genomic_DNA"/>
</dbReference>
<dbReference type="UniPathway" id="UPA00230"/>
<dbReference type="EnsemblMetazoa" id="CapteT216998">
    <property type="protein sequence ID" value="CapteP216998"/>
    <property type="gene ID" value="CapteG216998"/>
</dbReference>
<gene>
    <name evidence="2" type="ORF">CAPTEDRAFT_216998</name>
</gene>
<dbReference type="STRING" id="283909.R7TN94"/>
<feature type="domain" description="Acylglycerol kinase C-terminal" evidence="1">
    <location>
        <begin position="36"/>
        <end position="169"/>
    </location>
</feature>
<reference evidence="2 4" key="2">
    <citation type="journal article" date="2013" name="Nature">
        <title>Insights into bilaterian evolution from three spiralian genomes.</title>
        <authorList>
            <person name="Simakov O."/>
            <person name="Marletaz F."/>
            <person name="Cho S.J."/>
            <person name="Edsinger-Gonzales E."/>
            <person name="Havlak P."/>
            <person name="Hellsten U."/>
            <person name="Kuo D.H."/>
            <person name="Larsson T."/>
            <person name="Lv J."/>
            <person name="Arendt D."/>
            <person name="Savage R."/>
            <person name="Osoegawa K."/>
            <person name="de Jong P."/>
            <person name="Grimwood J."/>
            <person name="Chapman J.A."/>
            <person name="Shapiro H."/>
            <person name="Aerts A."/>
            <person name="Otillar R.P."/>
            <person name="Terry A.Y."/>
            <person name="Boore J.L."/>
            <person name="Grigoriev I.V."/>
            <person name="Lindberg D.R."/>
            <person name="Seaver E.C."/>
            <person name="Weisblat D.A."/>
            <person name="Putnam N.H."/>
            <person name="Rokhsar D.S."/>
        </authorList>
    </citation>
    <scope>NUCLEOTIDE SEQUENCE</scope>
    <source>
        <strain evidence="2 4">I ESC-2004</strain>
    </source>
</reference>
<proteinExistence type="predicted"/>
<accession>R7TN94</accession>
<protein>
    <recommendedName>
        <fullName evidence="1">Acylglycerol kinase C-terminal domain-containing protein</fullName>
    </recommendedName>
</protein>
<evidence type="ECO:0000313" key="4">
    <source>
        <dbReference type="Proteomes" id="UP000014760"/>
    </source>
</evidence>
<reference evidence="4" key="1">
    <citation type="submission" date="2012-12" db="EMBL/GenBank/DDBJ databases">
        <authorList>
            <person name="Hellsten U."/>
            <person name="Grimwood J."/>
            <person name="Chapman J.A."/>
            <person name="Shapiro H."/>
            <person name="Aerts A."/>
            <person name="Otillar R.P."/>
            <person name="Terry A.Y."/>
            <person name="Boore J.L."/>
            <person name="Simakov O."/>
            <person name="Marletaz F."/>
            <person name="Cho S.-J."/>
            <person name="Edsinger-Gonzales E."/>
            <person name="Havlak P."/>
            <person name="Kuo D.-H."/>
            <person name="Larsson T."/>
            <person name="Lv J."/>
            <person name="Arendt D."/>
            <person name="Savage R."/>
            <person name="Osoegawa K."/>
            <person name="de Jong P."/>
            <person name="Lindberg D.R."/>
            <person name="Seaver E.C."/>
            <person name="Weisblat D.A."/>
            <person name="Putnam N.H."/>
            <person name="Grigoriev I.V."/>
            <person name="Rokhsar D.S."/>
        </authorList>
    </citation>
    <scope>NUCLEOTIDE SEQUENCE</scope>
    <source>
        <strain evidence="4">I ESC-2004</strain>
    </source>
</reference>
<dbReference type="GO" id="GO:0046486">
    <property type="term" value="P:glycerolipid metabolic process"/>
    <property type="evidence" value="ECO:0007669"/>
    <property type="project" value="UniProtKB-UniPathway"/>
</dbReference>
<dbReference type="AlphaFoldDB" id="R7TN94"/>
<reference evidence="3" key="3">
    <citation type="submission" date="2015-06" db="UniProtKB">
        <authorList>
            <consortium name="EnsemblMetazoa"/>
        </authorList>
    </citation>
    <scope>IDENTIFICATION</scope>
</reference>
<dbReference type="EMBL" id="AMQN01012004">
    <property type="status" value="NOT_ANNOTATED_CDS"/>
    <property type="molecule type" value="Genomic_DNA"/>
</dbReference>
<evidence type="ECO:0000313" key="3">
    <source>
        <dbReference type="EnsemblMetazoa" id="CapteP216998"/>
    </source>
</evidence>
<keyword evidence="4" id="KW-1185">Reference proteome</keyword>
<evidence type="ECO:0000313" key="2">
    <source>
        <dbReference type="EMBL" id="ELT95012.1"/>
    </source>
</evidence>